<evidence type="ECO:0000313" key="1">
    <source>
        <dbReference type="EMBL" id="CDW48536.1"/>
    </source>
</evidence>
<reference evidence="1" key="1">
    <citation type="submission" date="2014-05" db="EMBL/GenBank/DDBJ databases">
        <authorList>
            <person name="Chronopoulou M."/>
        </authorList>
    </citation>
    <scope>NUCLEOTIDE SEQUENCE</scope>
    <source>
        <tissue evidence="1">Whole organism</tissue>
    </source>
</reference>
<feature type="non-terminal residue" evidence="1">
    <location>
        <position position="1"/>
    </location>
</feature>
<organism evidence="1">
    <name type="scientific">Lepeophtheirus salmonis</name>
    <name type="common">Salmon louse</name>
    <name type="synonym">Caligus salmonis</name>
    <dbReference type="NCBI Taxonomy" id="72036"/>
    <lineage>
        <taxon>Eukaryota</taxon>
        <taxon>Metazoa</taxon>
        <taxon>Ecdysozoa</taxon>
        <taxon>Arthropoda</taxon>
        <taxon>Crustacea</taxon>
        <taxon>Multicrustacea</taxon>
        <taxon>Hexanauplia</taxon>
        <taxon>Copepoda</taxon>
        <taxon>Siphonostomatoida</taxon>
        <taxon>Caligidae</taxon>
        <taxon>Lepeophtheirus</taxon>
    </lineage>
</organism>
<dbReference type="AlphaFoldDB" id="A0A0K2VF60"/>
<protein>
    <submittedName>
        <fullName evidence="1">Uncharacterized protein</fullName>
    </submittedName>
</protein>
<sequence>DKPKTTTSSTSKKAKEDDRKINETGGLVSLLKDKEIKSFRDKRVVVVLVNPPIETDTVEVSDLKDIEDNLIESFKSHTQRNKFHFSMSLQNNSDVELINLYS</sequence>
<name>A0A0K2VF60_LEPSM</name>
<dbReference type="EMBL" id="HACA01031175">
    <property type="protein sequence ID" value="CDW48536.1"/>
    <property type="molecule type" value="Transcribed_RNA"/>
</dbReference>
<accession>A0A0K2VF60</accession>
<proteinExistence type="predicted"/>